<sequence>MNFRIFLLSVLAFLAACNEPDNPTSGGTFDNKLEEQQVRLDGQAADDKPATLQETARLNADELVKAGKIRDAVDTLQSAGLEQEAFDLAAPVDHAVDDTNTYDTTVSGTLDLALVDETPATKRHEMVIGGQSIKFTASAGHLLAYAPKDPDKPDQPKDAQAAIFYTSYTRDNLPLDKRPVTFFFNGGPGSASIWLHMGALAPWRLATGNPEVAEGAEIAAPTDFPLVENRESLLDQSDLVFVDPPGTGHSVAVTTYDKSDPANPKTVISHTNQYFWGVTRDADLMRDFITRYINLHNRQSSPKYLFGESYGAGIRVPILSNLLLNAKGSRYDPDPSGKPANYLAGSILLSPVLDMSVNCTQNMVLTVTPCGAWLPTFALIADYHGIGTMRGNLTVADFIDKAKKYVDDIYLPAIDAGKSKKNGTGFSRKIRNSRQTCKNIQALMRSTGQAVRF</sequence>
<evidence type="ECO:0000256" key="1">
    <source>
        <dbReference type="ARBA" id="ARBA00022645"/>
    </source>
</evidence>
<name>A0A2N9VU53_9HYPH</name>
<keyword evidence="2" id="KW-0645">Protease</keyword>
<dbReference type="Pfam" id="PF00450">
    <property type="entry name" value="Peptidase_S10"/>
    <property type="match status" value="1"/>
</dbReference>
<keyword evidence="4" id="KW-0378">Hydrolase</keyword>
<dbReference type="PANTHER" id="PTHR11802">
    <property type="entry name" value="SERINE PROTEASE FAMILY S10 SERINE CARBOXYPEPTIDASE"/>
    <property type="match status" value="1"/>
</dbReference>
<evidence type="ECO:0000313" key="7">
    <source>
        <dbReference type="Proteomes" id="UP000232163"/>
    </source>
</evidence>
<keyword evidence="5" id="KW-0325">Glycoprotein</keyword>
<dbReference type="EMBL" id="MZMT01000049">
    <property type="protein sequence ID" value="PIO43021.1"/>
    <property type="molecule type" value="Genomic_DNA"/>
</dbReference>
<organism evidence="6 7">
    <name type="scientific">Phyllobacterium zundukense</name>
    <dbReference type="NCBI Taxonomy" id="1867719"/>
    <lineage>
        <taxon>Bacteria</taxon>
        <taxon>Pseudomonadati</taxon>
        <taxon>Pseudomonadota</taxon>
        <taxon>Alphaproteobacteria</taxon>
        <taxon>Hyphomicrobiales</taxon>
        <taxon>Phyllobacteriaceae</taxon>
        <taxon>Phyllobacterium</taxon>
    </lineage>
</organism>
<dbReference type="RefSeq" id="WP_100000428.1">
    <property type="nucleotide sequence ID" value="NZ_CP017940.1"/>
</dbReference>
<evidence type="ECO:0000256" key="5">
    <source>
        <dbReference type="ARBA" id="ARBA00023180"/>
    </source>
</evidence>
<dbReference type="GO" id="GO:0006508">
    <property type="term" value="P:proteolysis"/>
    <property type="evidence" value="ECO:0007669"/>
    <property type="project" value="UniProtKB-KW"/>
</dbReference>
<protein>
    <recommendedName>
        <fullName evidence="8">Peptidase S10</fullName>
    </recommendedName>
</protein>
<keyword evidence="1" id="KW-0121">Carboxypeptidase</keyword>
<comment type="caution">
    <text evidence="6">The sequence shown here is derived from an EMBL/GenBank/DDBJ whole genome shotgun (WGS) entry which is preliminary data.</text>
</comment>
<dbReference type="OrthoDB" id="9770107at2"/>
<gene>
    <name evidence="6" type="ORF">B5P45_21605</name>
</gene>
<keyword evidence="3" id="KW-0732">Signal</keyword>
<dbReference type="InterPro" id="IPR029058">
    <property type="entry name" value="AB_hydrolase_fold"/>
</dbReference>
<dbReference type="GO" id="GO:0004185">
    <property type="term" value="F:serine-type carboxypeptidase activity"/>
    <property type="evidence" value="ECO:0007669"/>
    <property type="project" value="InterPro"/>
</dbReference>
<dbReference type="KEGG" id="pht:BLM14_16490"/>
<proteinExistence type="predicted"/>
<dbReference type="AlphaFoldDB" id="A0A2N9VU53"/>
<evidence type="ECO:0000313" key="6">
    <source>
        <dbReference type="EMBL" id="PIO43021.1"/>
    </source>
</evidence>
<accession>A0A2N9VU53</accession>
<keyword evidence="7" id="KW-1185">Reference proteome</keyword>
<evidence type="ECO:0000256" key="3">
    <source>
        <dbReference type="ARBA" id="ARBA00022729"/>
    </source>
</evidence>
<reference evidence="7" key="1">
    <citation type="journal article" date="2017" name="Int J Environ Stud">
        <title>Does the Miocene-Pliocene relict legume Oxytropis triphylla form nitrogen-fixing nodules with a combination of bacterial strains?</title>
        <authorList>
            <person name="Safronova V."/>
            <person name="Belimov A."/>
            <person name="Sazanova A."/>
            <person name="Kuznetsova I."/>
            <person name="Popova J."/>
            <person name="Andronov E."/>
            <person name="Verkhozina A."/>
            <person name="Tikhonovich I."/>
        </authorList>
    </citation>
    <scope>NUCLEOTIDE SEQUENCE [LARGE SCALE GENOMIC DNA]</scope>
    <source>
        <strain evidence="7">Tri-38</strain>
    </source>
</reference>
<dbReference type="PANTHER" id="PTHR11802:SF3">
    <property type="entry name" value="RETINOID-INDUCIBLE SERINE CARBOXYPEPTIDASE"/>
    <property type="match status" value="1"/>
</dbReference>
<evidence type="ECO:0000256" key="4">
    <source>
        <dbReference type="ARBA" id="ARBA00022801"/>
    </source>
</evidence>
<evidence type="ECO:0000256" key="2">
    <source>
        <dbReference type="ARBA" id="ARBA00022670"/>
    </source>
</evidence>
<dbReference type="Gene3D" id="3.40.50.1820">
    <property type="entry name" value="alpha/beta hydrolase"/>
    <property type="match status" value="1"/>
</dbReference>
<dbReference type="Proteomes" id="UP000232163">
    <property type="component" value="Unassembled WGS sequence"/>
</dbReference>
<dbReference type="PROSITE" id="PS51257">
    <property type="entry name" value="PROKAR_LIPOPROTEIN"/>
    <property type="match status" value="1"/>
</dbReference>
<dbReference type="InterPro" id="IPR001563">
    <property type="entry name" value="Peptidase_S10"/>
</dbReference>
<evidence type="ECO:0008006" key="8">
    <source>
        <dbReference type="Google" id="ProtNLM"/>
    </source>
</evidence>
<dbReference type="SUPFAM" id="SSF53474">
    <property type="entry name" value="alpha/beta-Hydrolases"/>
    <property type="match status" value="1"/>
</dbReference>